<reference evidence="1" key="1">
    <citation type="submission" date="2025-08" db="UniProtKB">
        <authorList>
            <consortium name="RefSeq"/>
        </authorList>
    </citation>
    <scope>IDENTIFICATION</scope>
</reference>
<organism evidence="1">
    <name type="scientific">Nicotiana tabacum</name>
    <name type="common">Common tobacco</name>
    <dbReference type="NCBI Taxonomy" id="4097"/>
    <lineage>
        <taxon>Eukaryota</taxon>
        <taxon>Viridiplantae</taxon>
        <taxon>Streptophyta</taxon>
        <taxon>Embryophyta</taxon>
        <taxon>Tracheophyta</taxon>
        <taxon>Spermatophyta</taxon>
        <taxon>Magnoliopsida</taxon>
        <taxon>eudicotyledons</taxon>
        <taxon>Gunneridae</taxon>
        <taxon>Pentapetalae</taxon>
        <taxon>asterids</taxon>
        <taxon>lamiids</taxon>
        <taxon>Solanales</taxon>
        <taxon>Solanaceae</taxon>
        <taxon>Nicotianoideae</taxon>
        <taxon>Nicotianeae</taxon>
        <taxon>Nicotiana</taxon>
    </lineage>
</organism>
<dbReference type="PANTHER" id="PTHR33240">
    <property type="entry name" value="OS08G0508500 PROTEIN"/>
    <property type="match status" value="1"/>
</dbReference>
<protein>
    <submittedName>
        <fullName evidence="1">Uncharacterized protein</fullName>
    </submittedName>
</protein>
<sequence>MWDNDISTKAKIGDYSFNISTSELVAILRSMGDNVRWPKEMTLHPSRKDPDFWCEFHNDHDHKTAECRLLQGEIEHLLKQGYLTNLFREKGKQSYMKNRQEPPKPLSPKIMVNVISGREEVNDVTYTVVKKMSKVTVTQGKRIRQVLEEDNIMFDDAYVDVDGMMIPYNDALVIKFPSKWGIRQIRGDQQASRRINSVVDSSIKNDVTDKI</sequence>
<evidence type="ECO:0000313" key="1">
    <source>
        <dbReference type="RefSeq" id="XP_016486162.1"/>
    </source>
</evidence>
<dbReference type="RefSeq" id="XP_016486162.1">
    <property type="nucleotide sequence ID" value="XM_016630676.1"/>
</dbReference>
<dbReference type="PANTHER" id="PTHR33240:SF8">
    <property type="entry name" value="OS03G0439900 PROTEIN"/>
    <property type="match status" value="1"/>
</dbReference>
<dbReference type="OrthoDB" id="1740536at2759"/>
<name>A0A1S4BBB7_TOBAC</name>
<accession>A0A1S4BBB7</accession>
<dbReference type="AlphaFoldDB" id="A0A1S4BBB7"/>
<proteinExistence type="predicted"/>
<dbReference type="KEGG" id="nta:107806513"/>
<dbReference type="PaxDb" id="4097-A0A1S4BBB7"/>
<gene>
    <name evidence="1" type="primary">LOC107806513</name>
</gene>